<feature type="transmembrane region" description="Helical" evidence="1">
    <location>
        <begin position="321"/>
        <end position="343"/>
    </location>
</feature>
<accession>A0A8K1M5B1</accession>
<evidence type="ECO:0000256" key="1">
    <source>
        <dbReference type="SAM" id="Phobius"/>
    </source>
</evidence>
<organism evidence="2">
    <name type="scientific">Sichuan mosquito virus 1</name>
    <dbReference type="NCBI Taxonomy" id="2864011"/>
    <lineage>
        <taxon>Viruses</taxon>
    </lineage>
</organism>
<dbReference type="EMBL" id="MZ556307">
    <property type="protein sequence ID" value="UBJ26032.1"/>
    <property type="molecule type" value="Genomic_DNA"/>
</dbReference>
<proteinExistence type="predicted"/>
<reference evidence="2" key="1">
    <citation type="submission" date="2021-07" db="EMBL/GenBank/DDBJ databases">
        <title>Communication and adaptive evolution of viruses within giant pandas and their associated organisms in a local ecological environment.</title>
        <authorList>
            <person name="Zhao M."/>
            <person name="Liu S."/>
            <person name="Zhang W."/>
        </authorList>
    </citation>
    <scope>NUCLEOTIDE SEQUENCE</scope>
    <source>
        <strain evidence="2">Mos142insect01-8</strain>
    </source>
</reference>
<name>A0A8K1M5B1_9VIRU</name>
<protein>
    <submittedName>
        <fullName evidence="2">Putative glycoprotein</fullName>
    </submittedName>
</protein>
<keyword evidence="1" id="KW-0812">Transmembrane</keyword>
<sequence length="368" mass="41802">MPWPVSCILFSLWLQCAGIGYALEFEEPHEIPIIYAENKIYLVGEQSREPPHGVWKAIDRWIYLGTEDPYCYIEVAYDTWWLQAANIKQHCLQEFNRMQCILYTATQLSSTTGWFQVARIEDCLGIRGTVKRIMNERDNWHRLHYYAGTGSKTPGGVLHAVMVKGKAIQVHADYTSMSLWYDSNGFHNADLVRGLRAWIDPGWVQLGRANTLKDLVRSRTWITPTKLRVSAATRIRKHPCNCVLTNGTKIRVGNFVYQTSLRLGEYQLGCDGHVCECESVHYESLISSRAEPMQSIDREQGIISKVFSLFGSFISNGFNTLLNAIFGTEVFNTIICIALVFYVSSRILQSLIAGALTSALAYMYVLKD</sequence>
<keyword evidence="1" id="KW-0472">Membrane</keyword>
<evidence type="ECO:0000313" key="2">
    <source>
        <dbReference type="EMBL" id="UBJ26032.1"/>
    </source>
</evidence>
<feature type="transmembrane region" description="Helical" evidence="1">
    <location>
        <begin position="350"/>
        <end position="366"/>
    </location>
</feature>
<keyword evidence="1" id="KW-1133">Transmembrane helix</keyword>